<gene>
    <name evidence="4" type="ORF">B0T24DRAFT_646818</name>
</gene>
<comment type="caution">
    <text evidence="4">The sequence shown here is derived from an EMBL/GenBank/DDBJ whole genome shotgun (WGS) entry which is preliminary data.</text>
</comment>
<reference evidence="4" key="2">
    <citation type="submission" date="2023-06" db="EMBL/GenBank/DDBJ databases">
        <authorList>
            <consortium name="Lawrence Berkeley National Laboratory"/>
            <person name="Haridas S."/>
            <person name="Hensen N."/>
            <person name="Bonometti L."/>
            <person name="Westerberg I."/>
            <person name="Brannstrom I.O."/>
            <person name="Guillou S."/>
            <person name="Cros-Aarteil S."/>
            <person name="Calhoun S."/>
            <person name="Kuo A."/>
            <person name="Mondo S."/>
            <person name="Pangilinan J."/>
            <person name="Riley R."/>
            <person name="Labutti K."/>
            <person name="Andreopoulos B."/>
            <person name="Lipzen A."/>
            <person name="Chen C."/>
            <person name="Yanf M."/>
            <person name="Daum C."/>
            <person name="Ng V."/>
            <person name="Clum A."/>
            <person name="Steindorff A."/>
            <person name="Ohm R."/>
            <person name="Martin F."/>
            <person name="Silar P."/>
            <person name="Natvig D."/>
            <person name="Lalanne C."/>
            <person name="Gautier V."/>
            <person name="Ament-Velasquez S.L."/>
            <person name="Kruys A."/>
            <person name="Hutchinson M.I."/>
            <person name="Powell A.J."/>
            <person name="Barry K."/>
            <person name="Miller A.N."/>
            <person name="Grigoriev I.V."/>
            <person name="Debuchy R."/>
            <person name="Gladieux P."/>
            <person name="Thoren M.H."/>
            <person name="Johannesson H."/>
        </authorList>
    </citation>
    <scope>NUCLEOTIDE SEQUENCE</scope>
    <source>
        <strain evidence="4">CBS 958.72</strain>
    </source>
</reference>
<accession>A0AAE0ND68</accession>
<dbReference type="PANTHER" id="PTHR40619">
    <property type="entry name" value="FUNGAL STAND N-TERMINAL GOODBYE DOMAIN-CONTAINING PROTEIN"/>
    <property type="match status" value="1"/>
</dbReference>
<protein>
    <recommendedName>
        <fullName evidence="3">Nephrocystin 3-like N-terminal domain-containing protein</fullName>
    </recommendedName>
</protein>
<feature type="compositionally biased region" description="Basic and acidic residues" evidence="2">
    <location>
        <begin position="19"/>
        <end position="40"/>
    </location>
</feature>
<evidence type="ECO:0000256" key="2">
    <source>
        <dbReference type="SAM" id="MobiDB-lite"/>
    </source>
</evidence>
<evidence type="ECO:0000313" key="4">
    <source>
        <dbReference type="EMBL" id="KAK3379140.1"/>
    </source>
</evidence>
<feature type="compositionally biased region" description="Basic and acidic residues" evidence="2">
    <location>
        <begin position="695"/>
        <end position="706"/>
    </location>
</feature>
<feature type="region of interest" description="Disordered" evidence="2">
    <location>
        <begin position="1"/>
        <end position="65"/>
    </location>
</feature>
<organism evidence="4 5">
    <name type="scientific">Lasiosphaeria ovina</name>
    <dbReference type="NCBI Taxonomy" id="92902"/>
    <lineage>
        <taxon>Eukaryota</taxon>
        <taxon>Fungi</taxon>
        <taxon>Dikarya</taxon>
        <taxon>Ascomycota</taxon>
        <taxon>Pezizomycotina</taxon>
        <taxon>Sordariomycetes</taxon>
        <taxon>Sordariomycetidae</taxon>
        <taxon>Sordariales</taxon>
        <taxon>Lasiosphaeriaceae</taxon>
        <taxon>Lasiosphaeria</taxon>
    </lineage>
</organism>
<dbReference type="EMBL" id="JAULSN010000002">
    <property type="protein sequence ID" value="KAK3379140.1"/>
    <property type="molecule type" value="Genomic_DNA"/>
</dbReference>
<evidence type="ECO:0000313" key="5">
    <source>
        <dbReference type="Proteomes" id="UP001287356"/>
    </source>
</evidence>
<feature type="compositionally biased region" description="Basic residues" evidence="2">
    <location>
        <begin position="1"/>
        <end position="11"/>
    </location>
</feature>
<feature type="domain" description="Nephrocystin 3-like N-terminal" evidence="3">
    <location>
        <begin position="447"/>
        <end position="633"/>
    </location>
</feature>
<reference evidence="4" key="1">
    <citation type="journal article" date="2023" name="Mol. Phylogenet. Evol.">
        <title>Genome-scale phylogeny and comparative genomics of the fungal order Sordariales.</title>
        <authorList>
            <person name="Hensen N."/>
            <person name="Bonometti L."/>
            <person name="Westerberg I."/>
            <person name="Brannstrom I.O."/>
            <person name="Guillou S."/>
            <person name="Cros-Aarteil S."/>
            <person name="Calhoun S."/>
            <person name="Haridas S."/>
            <person name="Kuo A."/>
            <person name="Mondo S."/>
            <person name="Pangilinan J."/>
            <person name="Riley R."/>
            <person name="LaButti K."/>
            <person name="Andreopoulos B."/>
            <person name="Lipzen A."/>
            <person name="Chen C."/>
            <person name="Yan M."/>
            <person name="Daum C."/>
            <person name="Ng V."/>
            <person name="Clum A."/>
            <person name="Steindorff A."/>
            <person name="Ohm R.A."/>
            <person name="Martin F."/>
            <person name="Silar P."/>
            <person name="Natvig D.O."/>
            <person name="Lalanne C."/>
            <person name="Gautier V."/>
            <person name="Ament-Velasquez S.L."/>
            <person name="Kruys A."/>
            <person name="Hutchinson M.I."/>
            <person name="Powell A.J."/>
            <person name="Barry K."/>
            <person name="Miller A.N."/>
            <person name="Grigoriev I.V."/>
            <person name="Debuchy R."/>
            <person name="Gladieux P."/>
            <person name="Hiltunen Thoren M."/>
            <person name="Johannesson H."/>
        </authorList>
    </citation>
    <scope>NUCLEOTIDE SEQUENCE</scope>
    <source>
        <strain evidence="4">CBS 958.72</strain>
    </source>
</reference>
<feature type="compositionally biased region" description="Low complexity" evidence="2">
    <location>
        <begin position="41"/>
        <end position="52"/>
    </location>
</feature>
<proteinExistence type="predicted"/>
<name>A0AAE0ND68_9PEZI</name>
<dbReference type="InterPro" id="IPR056884">
    <property type="entry name" value="NPHP3-like_N"/>
</dbReference>
<feature type="region of interest" description="Disordered" evidence="2">
    <location>
        <begin position="687"/>
        <end position="706"/>
    </location>
</feature>
<evidence type="ECO:0000259" key="3">
    <source>
        <dbReference type="Pfam" id="PF24883"/>
    </source>
</evidence>
<dbReference type="PANTHER" id="PTHR40619:SF3">
    <property type="entry name" value="FUNGAL STAND N-TERMINAL GOODBYE DOMAIN-CONTAINING PROTEIN"/>
    <property type="match status" value="1"/>
</dbReference>
<sequence length="706" mass="79353">MHFGLGRKHRAPSPSPDPIVREWLDAEGGRIDEALGRRPETPAQAASPQQTAGNASQPPPELGASSEGLREALRQYQKLDIDPRLNLHVDNCTWGDVFQCMANAQADYEQKAKKWRGCVRKLFRQAGDIADHVDPLLGLIPDEYGLGVIGAGISLIFMLAKTASQNRDTILAAFEEIPAIVASARTKLKLQPDDEVLKACGSRLDVTILVSVSELVGSLLPSKHAQRVPYFWLKRKLSHTDIEDVLTRLRRDTDELKRLVQDVLEAAIIETRDTVVRIEEITVRTDDKTSAIVVATSQMNEKADRLKGDTKTIMNQTSTLMSQSSYLSHQLHEQGQILTRIEADRKREREVMTSNQRKAEEREKCRDGIESVLQDVLIHNQRQGEKITYLYAQLRSLTPIQGLMTADQLIAAIGAVEHIEQSTADVEKVLQLRDSIHPVAESEAVSLLQTATFRSWLLPGHSDVVLIDGAGGAVEFIDHAERVSAKSILCALLLSQLTRLEPECFRIYFFCGLHSSERDALSDGPRGLMRSLLCDLTKEAHRRQLLRLDFIDDKRYRDGLQQQRIEYLCQAFYQILQHMIVGAALDLPIYCVIDGIAQYEKKDWLTDLATVMGMFRAIINDTKLKPCFKLLMTGPHRVRYVSEMVGLSPSKRLVAKPNITSENSAVQLGMQSGAEQMLQARRQQMIAQRGGQSQYHDDQYSRDDYE</sequence>
<keyword evidence="5" id="KW-1185">Reference proteome</keyword>
<dbReference type="Proteomes" id="UP001287356">
    <property type="component" value="Unassembled WGS sequence"/>
</dbReference>
<dbReference type="AlphaFoldDB" id="A0AAE0ND68"/>
<dbReference type="Pfam" id="PF24883">
    <property type="entry name" value="NPHP3_N"/>
    <property type="match status" value="1"/>
</dbReference>
<keyword evidence="1" id="KW-0677">Repeat</keyword>
<evidence type="ECO:0000256" key="1">
    <source>
        <dbReference type="ARBA" id="ARBA00022737"/>
    </source>
</evidence>